<feature type="compositionally biased region" description="Basic and acidic residues" evidence="1">
    <location>
        <begin position="50"/>
        <end position="63"/>
    </location>
</feature>
<sequence>MTTKFILEPARKAPPRTAGKKARPEPASREDGGLRRLGALDLDRRRRPADRRAVVRRRPDPRPVARRPQCALRRPVAGLLRRRADQSGADRGPRPLSAPADRQEGADSGRRVRHRPVVGRGGAHHQGSRRRRGADLRLRPQTLAQAPRARARLRRLGGAEPLSGRLWPGPCGRDARPARHLRPGLRLKASPPSVRGRTSRHRSGAGG</sequence>
<evidence type="ECO:0000313" key="3">
    <source>
        <dbReference type="WBParaSite" id="PTRK_0001423800.1"/>
    </source>
</evidence>
<evidence type="ECO:0000313" key="2">
    <source>
        <dbReference type="Proteomes" id="UP000038045"/>
    </source>
</evidence>
<organism evidence="2 3">
    <name type="scientific">Parastrongyloides trichosuri</name>
    <name type="common">Possum-specific nematode worm</name>
    <dbReference type="NCBI Taxonomy" id="131310"/>
    <lineage>
        <taxon>Eukaryota</taxon>
        <taxon>Metazoa</taxon>
        <taxon>Ecdysozoa</taxon>
        <taxon>Nematoda</taxon>
        <taxon>Chromadorea</taxon>
        <taxon>Rhabditida</taxon>
        <taxon>Tylenchina</taxon>
        <taxon>Panagrolaimomorpha</taxon>
        <taxon>Strongyloidoidea</taxon>
        <taxon>Strongyloididae</taxon>
        <taxon>Parastrongyloides</taxon>
    </lineage>
</organism>
<evidence type="ECO:0000256" key="1">
    <source>
        <dbReference type="SAM" id="MobiDB-lite"/>
    </source>
</evidence>
<feature type="compositionally biased region" description="Basic residues" evidence="1">
    <location>
        <begin position="197"/>
        <end position="207"/>
    </location>
</feature>
<feature type="compositionally biased region" description="Basic and acidic residues" evidence="1">
    <location>
        <begin position="22"/>
        <end position="34"/>
    </location>
</feature>
<name>A0A0N4ZZD1_PARTI</name>
<dbReference type="WBParaSite" id="PTRK_0001423800.1">
    <property type="protein sequence ID" value="PTRK_0001423800.1"/>
    <property type="gene ID" value="PTRK_0001423800"/>
</dbReference>
<keyword evidence="2" id="KW-1185">Reference proteome</keyword>
<protein>
    <submittedName>
        <fullName evidence="3">Translation initiation factor IF-2-like</fullName>
    </submittedName>
</protein>
<feature type="region of interest" description="Disordered" evidence="1">
    <location>
        <begin position="1"/>
        <end position="207"/>
    </location>
</feature>
<dbReference type="AlphaFoldDB" id="A0A0N4ZZD1"/>
<feature type="compositionally biased region" description="Low complexity" evidence="1">
    <location>
        <begin position="139"/>
        <end position="148"/>
    </location>
</feature>
<dbReference type="Proteomes" id="UP000038045">
    <property type="component" value="Unplaced"/>
</dbReference>
<feature type="compositionally biased region" description="Basic and acidic residues" evidence="1">
    <location>
        <begin position="101"/>
        <end position="110"/>
    </location>
</feature>
<feature type="compositionally biased region" description="Basic residues" evidence="1">
    <location>
        <begin position="111"/>
        <end position="132"/>
    </location>
</feature>
<accession>A0A0N4ZZD1</accession>
<proteinExistence type="predicted"/>
<reference evidence="3" key="1">
    <citation type="submission" date="2017-02" db="UniProtKB">
        <authorList>
            <consortium name="WormBaseParasite"/>
        </authorList>
    </citation>
    <scope>IDENTIFICATION</scope>
</reference>